<proteinExistence type="predicted"/>
<dbReference type="InterPro" id="IPR002645">
    <property type="entry name" value="STAS_dom"/>
</dbReference>
<feature type="compositionally biased region" description="Basic and acidic residues" evidence="1">
    <location>
        <begin position="11"/>
        <end position="26"/>
    </location>
</feature>
<name>A0A5S5CX69_9ACTN</name>
<dbReference type="CDD" id="cd07043">
    <property type="entry name" value="STAS_anti-anti-sigma_factors"/>
    <property type="match status" value="1"/>
</dbReference>
<dbReference type="InterPro" id="IPR036513">
    <property type="entry name" value="STAS_dom_sf"/>
</dbReference>
<sequence length="138" mass="14532">MTRPAHPLPPFRDRSAAAPSRRPDPARRRRRTGPLPHAGRVPGADATALSVEVRRDGDRPVVAASGELDVLGRELLDAVLSHVRETHSGVVAVDLSGVSFVDSHGLAPALGADVVLVAASPPVCRLLRLMGLPVPAMR</sequence>
<dbReference type="Proteomes" id="UP000322499">
    <property type="component" value="Unassembled WGS sequence"/>
</dbReference>
<dbReference type="EMBL" id="VNHW01000004">
    <property type="protein sequence ID" value="TYP88367.1"/>
    <property type="molecule type" value="Genomic_DNA"/>
</dbReference>
<accession>A0A5S5CX69</accession>
<dbReference type="Gene3D" id="3.30.750.24">
    <property type="entry name" value="STAS domain"/>
    <property type="match status" value="1"/>
</dbReference>
<organism evidence="3 4">
    <name type="scientific">Blastococcus xanthinilyticus</name>
    <dbReference type="NCBI Taxonomy" id="1564164"/>
    <lineage>
        <taxon>Bacteria</taxon>
        <taxon>Bacillati</taxon>
        <taxon>Actinomycetota</taxon>
        <taxon>Actinomycetes</taxon>
        <taxon>Geodermatophilales</taxon>
        <taxon>Geodermatophilaceae</taxon>
        <taxon>Blastococcus</taxon>
    </lineage>
</organism>
<dbReference type="AlphaFoldDB" id="A0A5S5CX69"/>
<comment type="caution">
    <text evidence="3">The sequence shown here is derived from an EMBL/GenBank/DDBJ whole genome shotgun (WGS) entry which is preliminary data.</text>
</comment>
<reference evidence="3 4" key="1">
    <citation type="submission" date="2019-07" db="EMBL/GenBank/DDBJ databases">
        <title>Genomic Encyclopedia of Archaeal and Bacterial Type Strains, Phase II (KMG-II): from individual species to whole genera.</title>
        <authorList>
            <person name="Goeker M."/>
        </authorList>
    </citation>
    <scope>NUCLEOTIDE SEQUENCE [LARGE SCALE GENOMIC DNA]</scope>
    <source>
        <strain evidence="3 4">DSM 46842</strain>
    </source>
</reference>
<feature type="region of interest" description="Disordered" evidence="1">
    <location>
        <begin position="1"/>
        <end position="52"/>
    </location>
</feature>
<protein>
    <submittedName>
        <fullName evidence="3">Anti-anti-sigma factor</fullName>
    </submittedName>
</protein>
<dbReference type="SUPFAM" id="SSF52091">
    <property type="entry name" value="SpoIIaa-like"/>
    <property type="match status" value="1"/>
</dbReference>
<evidence type="ECO:0000313" key="4">
    <source>
        <dbReference type="Proteomes" id="UP000322499"/>
    </source>
</evidence>
<evidence type="ECO:0000259" key="2">
    <source>
        <dbReference type="PROSITE" id="PS50801"/>
    </source>
</evidence>
<feature type="compositionally biased region" description="Pro residues" evidence="1">
    <location>
        <begin position="1"/>
        <end position="10"/>
    </location>
</feature>
<evidence type="ECO:0000313" key="3">
    <source>
        <dbReference type="EMBL" id="TYP88367.1"/>
    </source>
</evidence>
<gene>
    <name evidence="3" type="ORF">BD833_10470</name>
</gene>
<feature type="domain" description="STAS" evidence="2">
    <location>
        <begin position="49"/>
        <end position="106"/>
    </location>
</feature>
<keyword evidence="4" id="KW-1185">Reference proteome</keyword>
<evidence type="ECO:0000256" key="1">
    <source>
        <dbReference type="SAM" id="MobiDB-lite"/>
    </source>
</evidence>
<dbReference type="PROSITE" id="PS50801">
    <property type="entry name" value="STAS"/>
    <property type="match status" value="1"/>
</dbReference>